<feature type="domain" description="BTB" evidence="13">
    <location>
        <begin position="32"/>
        <end position="112"/>
    </location>
</feature>
<keyword evidence="10" id="KW-0539">Nucleus</keyword>
<feature type="domain" description="C2H2-type" evidence="14">
    <location>
        <begin position="585"/>
        <end position="612"/>
    </location>
</feature>
<dbReference type="SUPFAM" id="SSF54695">
    <property type="entry name" value="POZ domain"/>
    <property type="match status" value="1"/>
</dbReference>
<comment type="subcellular location">
    <subcellularLocation>
        <location evidence="1">Nucleus</location>
    </subcellularLocation>
</comment>
<evidence type="ECO:0000313" key="16">
    <source>
        <dbReference type="Proteomes" id="UP000735302"/>
    </source>
</evidence>
<dbReference type="Pfam" id="PF00651">
    <property type="entry name" value="BTB"/>
    <property type="match status" value="1"/>
</dbReference>
<dbReference type="GO" id="GO:0000981">
    <property type="term" value="F:DNA-binding transcription factor activity, RNA polymerase II-specific"/>
    <property type="evidence" value="ECO:0007669"/>
    <property type="project" value="TreeGrafter"/>
</dbReference>
<dbReference type="PANTHER" id="PTHR24394:SF29">
    <property type="entry name" value="MYONEURIN"/>
    <property type="match status" value="1"/>
</dbReference>
<feature type="domain" description="C2H2-type" evidence="14">
    <location>
        <begin position="613"/>
        <end position="640"/>
    </location>
</feature>
<dbReference type="InterPro" id="IPR036236">
    <property type="entry name" value="Znf_C2H2_sf"/>
</dbReference>
<feature type="region of interest" description="Disordered" evidence="12">
    <location>
        <begin position="446"/>
        <end position="486"/>
    </location>
</feature>
<feature type="compositionally biased region" description="Basic and acidic residues" evidence="12">
    <location>
        <begin position="323"/>
        <end position="332"/>
    </location>
</feature>
<evidence type="ECO:0000256" key="3">
    <source>
        <dbReference type="ARBA" id="ARBA00022723"/>
    </source>
</evidence>
<keyword evidence="9" id="KW-0804">Transcription</keyword>
<dbReference type="Pfam" id="PF00096">
    <property type="entry name" value="zf-C2H2"/>
    <property type="match status" value="2"/>
</dbReference>
<dbReference type="PROSITE" id="PS50157">
    <property type="entry name" value="ZINC_FINGER_C2H2_2"/>
    <property type="match status" value="7"/>
</dbReference>
<feature type="domain" description="C2H2-type" evidence="14">
    <location>
        <begin position="754"/>
        <end position="778"/>
    </location>
</feature>
<keyword evidence="4" id="KW-0677">Repeat</keyword>
<feature type="compositionally biased region" description="Polar residues" evidence="12">
    <location>
        <begin position="461"/>
        <end position="475"/>
    </location>
</feature>
<evidence type="ECO:0000256" key="6">
    <source>
        <dbReference type="ARBA" id="ARBA00022833"/>
    </source>
</evidence>
<feature type="region of interest" description="Disordered" evidence="12">
    <location>
        <begin position="380"/>
        <end position="426"/>
    </location>
</feature>
<evidence type="ECO:0000256" key="9">
    <source>
        <dbReference type="ARBA" id="ARBA00023163"/>
    </source>
</evidence>
<evidence type="ECO:0000313" key="15">
    <source>
        <dbReference type="EMBL" id="GFO06118.1"/>
    </source>
</evidence>
<dbReference type="SMART" id="SM00225">
    <property type="entry name" value="BTB"/>
    <property type="match status" value="1"/>
</dbReference>
<dbReference type="Proteomes" id="UP000735302">
    <property type="component" value="Unassembled WGS sequence"/>
</dbReference>
<dbReference type="GO" id="GO:0003690">
    <property type="term" value="F:double-stranded DNA binding"/>
    <property type="evidence" value="ECO:0007669"/>
    <property type="project" value="UniProtKB-ARBA"/>
</dbReference>
<dbReference type="FunFam" id="3.30.160.60:FF:001370">
    <property type="entry name" value="Zinc finger protein"/>
    <property type="match status" value="1"/>
</dbReference>
<feature type="compositionally biased region" description="Basic residues" evidence="12">
    <location>
        <begin position="389"/>
        <end position="415"/>
    </location>
</feature>
<proteinExistence type="inferred from homology"/>
<dbReference type="FunFam" id="3.30.160.60:FF:000322">
    <property type="entry name" value="GDNF-inducible zinc finger protein 1"/>
    <property type="match status" value="1"/>
</dbReference>
<dbReference type="SUPFAM" id="SSF57667">
    <property type="entry name" value="beta-beta-alpha zinc fingers"/>
    <property type="match status" value="3"/>
</dbReference>
<dbReference type="PROSITE" id="PS50097">
    <property type="entry name" value="BTB"/>
    <property type="match status" value="1"/>
</dbReference>
<feature type="domain" description="C2H2-type" evidence="14">
    <location>
        <begin position="669"/>
        <end position="693"/>
    </location>
</feature>
<dbReference type="CDD" id="cd18186">
    <property type="entry name" value="BTB_POZ_ZBTB_KLHL-like"/>
    <property type="match status" value="1"/>
</dbReference>
<dbReference type="InterPro" id="IPR011333">
    <property type="entry name" value="SKP1/BTB/POZ_sf"/>
</dbReference>
<dbReference type="InterPro" id="IPR013087">
    <property type="entry name" value="Znf_C2H2_type"/>
</dbReference>
<feature type="domain" description="C2H2-type" evidence="14">
    <location>
        <begin position="696"/>
        <end position="725"/>
    </location>
</feature>
<dbReference type="FunFam" id="3.30.160.60:FF:001289">
    <property type="entry name" value="Zinc finger protein 574"/>
    <property type="match status" value="1"/>
</dbReference>
<keyword evidence="5 11" id="KW-0863">Zinc-finger</keyword>
<name>A0AAV4AHV6_9GAST</name>
<sequence length="885" mass="99513">MANIHSGYFRDPDFVKRTLLALNDQRNFSHFCDVILKVCDTQIFAHSNVLAAASPYFRSFLGTGADFPRAFSQKVPQIIEIHIDTTDGDNGYGEAVTKIIDYMYTSQITLTSTVISQIMEISKIMQMETLLGYCGEFQKGVESNFPMSKQTCTTGLEDIVYLMGGRAKTIKRIDASTETEETIFRKVEKGPMLSPLSNVSHVSPSEDIGPLGEIQKCDTSVNKAVKSKQMDGQREPGDLNTINYNTGQSEASLLLEISKVRPPDPSSQSIEKISQGNELGKKIQNDSNCTFSETTTARSTDEYLKNVHALEDMMDIAEERSEVSGFSEHDHSQLISDTQVKEKDNKGLEDFKETGDINLEEISDLVKFGLFTPSITVASNSQIKDHSRGRLRGRGGGRSRGRGRGRRGRPGRPRKPIKEDQESDPEFDELMEKLEKGDDVTAAIGRSDENSSAISDVPGENMSNNTITSDKLWTSSRKRSKPSQLSKDYVMHSLAKRSNKRTDSGKLSSVSALQKSCAKTTSGLKFVCQKCEFSSSVFREYRQHMKAHPETDPRNFICDKAGCNFKTTRSREFTAHKHKHMSEELVCTICEHRSDTQEDFDSHKKRHEGQNPYFCTECDSRFRTRAQLLAHKPKHQLEKPFVCAICHAGFKWKHALKNHMVTHSATKDHLCDECGYATAHKSQLKAHMLVHTGLMFRCPHPDCTFQATKRQNLKYHMVTHTQEKPHQCEVCGQSFSLIKNMRRHMLLHTGTRPYSCPLCGFSTTRYDKLKEHNQKLHTKIEVPVSASEEPAPQMVAAEAILPKTDVHQKITYVSSSGDSEFVVSKTVEDGSITQETLQTIMQLTNNQDIQETTIIQQQGSDGNIYPIITTVKLYEDEDGVKYIAT</sequence>
<comment type="similarity">
    <text evidence="2">Belongs to the krueppel C2H2-type zinc-finger protein family.</text>
</comment>
<accession>A0AAV4AHV6</accession>
<evidence type="ECO:0000256" key="5">
    <source>
        <dbReference type="ARBA" id="ARBA00022771"/>
    </source>
</evidence>
<evidence type="ECO:0000256" key="4">
    <source>
        <dbReference type="ARBA" id="ARBA00022737"/>
    </source>
</evidence>
<evidence type="ECO:0000256" key="12">
    <source>
        <dbReference type="SAM" id="MobiDB-lite"/>
    </source>
</evidence>
<reference evidence="15 16" key="1">
    <citation type="journal article" date="2021" name="Elife">
        <title>Chloroplast acquisition without the gene transfer in kleptoplastic sea slugs, Plakobranchus ocellatus.</title>
        <authorList>
            <person name="Maeda T."/>
            <person name="Takahashi S."/>
            <person name="Yoshida T."/>
            <person name="Shimamura S."/>
            <person name="Takaki Y."/>
            <person name="Nagai Y."/>
            <person name="Toyoda A."/>
            <person name="Suzuki Y."/>
            <person name="Arimoto A."/>
            <person name="Ishii H."/>
            <person name="Satoh N."/>
            <person name="Nishiyama T."/>
            <person name="Hasebe M."/>
            <person name="Maruyama T."/>
            <person name="Minagawa J."/>
            <person name="Obokata J."/>
            <person name="Shigenobu S."/>
        </authorList>
    </citation>
    <scope>NUCLEOTIDE SEQUENCE [LARGE SCALE GENOMIC DNA]</scope>
</reference>
<organism evidence="15 16">
    <name type="scientific">Plakobranchus ocellatus</name>
    <dbReference type="NCBI Taxonomy" id="259542"/>
    <lineage>
        <taxon>Eukaryota</taxon>
        <taxon>Metazoa</taxon>
        <taxon>Spiralia</taxon>
        <taxon>Lophotrochozoa</taxon>
        <taxon>Mollusca</taxon>
        <taxon>Gastropoda</taxon>
        <taxon>Heterobranchia</taxon>
        <taxon>Euthyneura</taxon>
        <taxon>Panpulmonata</taxon>
        <taxon>Sacoglossa</taxon>
        <taxon>Placobranchoidea</taxon>
        <taxon>Plakobranchidae</taxon>
        <taxon>Plakobranchus</taxon>
    </lineage>
</organism>
<keyword evidence="8" id="KW-0238">DNA-binding</keyword>
<dbReference type="Gene3D" id="3.30.710.10">
    <property type="entry name" value="Potassium Channel Kv1.1, Chain A"/>
    <property type="match status" value="1"/>
</dbReference>
<protein>
    <submittedName>
        <fullName evidence="15">Zinc finger and BTB domain-containing protein 24</fullName>
    </submittedName>
</protein>
<evidence type="ECO:0000259" key="13">
    <source>
        <dbReference type="PROSITE" id="PS50097"/>
    </source>
</evidence>
<feature type="domain" description="C2H2-type" evidence="14">
    <location>
        <begin position="726"/>
        <end position="753"/>
    </location>
</feature>
<dbReference type="GO" id="GO:0005634">
    <property type="term" value="C:nucleus"/>
    <property type="evidence" value="ECO:0007669"/>
    <property type="project" value="UniProtKB-SubCell"/>
</dbReference>
<dbReference type="PANTHER" id="PTHR24394">
    <property type="entry name" value="ZINC FINGER PROTEIN"/>
    <property type="match status" value="1"/>
</dbReference>
<dbReference type="PROSITE" id="PS00028">
    <property type="entry name" value="ZINC_FINGER_C2H2_1"/>
    <property type="match status" value="3"/>
</dbReference>
<evidence type="ECO:0000259" key="14">
    <source>
        <dbReference type="PROSITE" id="PS50157"/>
    </source>
</evidence>
<keyword evidence="16" id="KW-1185">Reference proteome</keyword>
<feature type="domain" description="C2H2-type" evidence="14">
    <location>
        <begin position="641"/>
        <end position="668"/>
    </location>
</feature>
<evidence type="ECO:0000256" key="7">
    <source>
        <dbReference type="ARBA" id="ARBA00023015"/>
    </source>
</evidence>
<gene>
    <name evidence="15" type="ORF">PoB_003262300</name>
</gene>
<comment type="caution">
    <text evidence="15">The sequence shown here is derived from an EMBL/GenBank/DDBJ whole genome shotgun (WGS) entry which is preliminary data.</text>
</comment>
<dbReference type="GO" id="GO:0008270">
    <property type="term" value="F:zinc ion binding"/>
    <property type="evidence" value="ECO:0007669"/>
    <property type="project" value="UniProtKB-KW"/>
</dbReference>
<evidence type="ECO:0000256" key="11">
    <source>
        <dbReference type="PROSITE-ProRule" id="PRU00042"/>
    </source>
</evidence>
<evidence type="ECO:0000256" key="1">
    <source>
        <dbReference type="ARBA" id="ARBA00004123"/>
    </source>
</evidence>
<dbReference type="SMART" id="SM00355">
    <property type="entry name" value="ZnF_C2H2"/>
    <property type="match status" value="9"/>
</dbReference>
<dbReference type="Gene3D" id="3.30.160.60">
    <property type="entry name" value="Classic Zinc Finger"/>
    <property type="match status" value="7"/>
</dbReference>
<keyword evidence="7" id="KW-0805">Transcription regulation</keyword>
<dbReference type="AlphaFoldDB" id="A0AAV4AHV6"/>
<dbReference type="EMBL" id="BLXT01003762">
    <property type="protein sequence ID" value="GFO06118.1"/>
    <property type="molecule type" value="Genomic_DNA"/>
</dbReference>
<evidence type="ECO:0000256" key="8">
    <source>
        <dbReference type="ARBA" id="ARBA00023125"/>
    </source>
</evidence>
<evidence type="ECO:0000256" key="10">
    <source>
        <dbReference type="ARBA" id="ARBA00023242"/>
    </source>
</evidence>
<keyword evidence="6" id="KW-0862">Zinc</keyword>
<feature type="region of interest" description="Disordered" evidence="12">
    <location>
        <begin position="323"/>
        <end position="342"/>
    </location>
</feature>
<keyword evidence="3" id="KW-0479">Metal-binding</keyword>
<evidence type="ECO:0000256" key="2">
    <source>
        <dbReference type="ARBA" id="ARBA00006991"/>
    </source>
</evidence>
<dbReference type="InterPro" id="IPR000210">
    <property type="entry name" value="BTB/POZ_dom"/>
</dbReference>